<protein>
    <submittedName>
        <fullName evidence="3">DUF2807 domain-containing protein</fullName>
    </submittedName>
</protein>
<evidence type="ECO:0000313" key="3">
    <source>
        <dbReference type="EMBL" id="MTW13757.1"/>
    </source>
</evidence>
<keyword evidence="4" id="KW-1185">Reference proteome</keyword>
<gene>
    <name evidence="3" type="ORF">GM658_24400</name>
</gene>
<dbReference type="InterPro" id="IPR021255">
    <property type="entry name" value="DUF2807"/>
</dbReference>
<organism evidence="3 4">
    <name type="scientific">Massilia eburnea</name>
    <dbReference type="NCBI Taxonomy" id="1776165"/>
    <lineage>
        <taxon>Bacteria</taxon>
        <taxon>Pseudomonadati</taxon>
        <taxon>Pseudomonadota</taxon>
        <taxon>Betaproteobacteria</taxon>
        <taxon>Burkholderiales</taxon>
        <taxon>Oxalobacteraceae</taxon>
        <taxon>Telluria group</taxon>
        <taxon>Massilia</taxon>
    </lineage>
</organism>
<feature type="chain" id="PRO_5027016150" evidence="1">
    <location>
        <begin position="31"/>
        <end position="286"/>
    </location>
</feature>
<dbReference type="EMBL" id="WNKX01000026">
    <property type="protein sequence ID" value="MTW13757.1"/>
    <property type="molecule type" value="Genomic_DNA"/>
</dbReference>
<dbReference type="Proteomes" id="UP000472320">
    <property type="component" value="Unassembled WGS sequence"/>
</dbReference>
<reference evidence="3 4" key="1">
    <citation type="submission" date="2019-11" db="EMBL/GenBank/DDBJ databases">
        <title>Type strains purchased from KCTC, JCM and DSMZ.</title>
        <authorList>
            <person name="Lu H."/>
        </authorList>
    </citation>
    <scope>NUCLEOTIDE SEQUENCE [LARGE SCALE GENOMIC DNA]</scope>
    <source>
        <strain evidence="3 4">JCM 31587</strain>
    </source>
</reference>
<feature type="signal peptide" evidence="1">
    <location>
        <begin position="1"/>
        <end position="30"/>
    </location>
</feature>
<keyword evidence="1" id="KW-0732">Signal</keyword>
<feature type="domain" description="Putative auto-transporter adhesin head GIN" evidence="2">
    <location>
        <begin position="174"/>
        <end position="273"/>
    </location>
</feature>
<evidence type="ECO:0000256" key="1">
    <source>
        <dbReference type="SAM" id="SignalP"/>
    </source>
</evidence>
<evidence type="ECO:0000313" key="4">
    <source>
        <dbReference type="Proteomes" id="UP000472320"/>
    </source>
</evidence>
<comment type="caution">
    <text evidence="3">The sequence shown here is derived from an EMBL/GenBank/DDBJ whole genome shotgun (WGS) entry which is preliminary data.</text>
</comment>
<dbReference type="AlphaFoldDB" id="A0A6L6QPD0"/>
<dbReference type="Pfam" id="PF10988">
    <property type="entry name" value="DUF2807"/>
    <property type="match status" value="1"/>
</dbReference>
<dbReference type="PROSITE" id="PS51257">
    <property type="entry name" value="PROKAR_LIPOPROTEIN"/>
    <property type="match status" value="1"/>
</dbReference>
<dbReference type="OrthoDB" id="7057818at2"/>
<evidence type="ECO:0000259" key="2">
    <source>
        <dbReference type="Pfam" id="PF10988"/>
    </source>
</evidence>
<sequence>MHNKDSNMRSKLTIAALVALSMSGCVIVLNDNDNVKGNGTPTTETRSIASATGLRIENRQRVDMEVEVHVGGAPQLVVEGDDNLVPLVHTEVRGDTLRIWAEERMSSSRPIRVRYTAPRLENLEATGSVRTHVQGLLGGPLVVSHTGSGYLELRGQVDRLDVRHTGSGQLYADGLDSKTAAVDMVGSGRVNIGSVRGDSLRLSSSGSGSFQARGIVHVLDVQMQGSGSAQLNDLRADEANITTNGSGGVHAWVQNKVEARANGSGHIAVTGNPSQRNIYGRNTSIQ</sequence>
<name>A0A6L6QPD0_9BURK</name>
<proteinExistence type="predicted"/>
<accession>A0A6L6QPD0</accession>
<dbReference type="Gene3D" id="2.160.20.120">
    <property type="match status" value="1"/>
</dbReference>